<dbReference type="NCBIfam" id="TIGR00756">
    <property type="entry name" value="PPR"/>
    <property type="match status" value="4"/>
</dbReference>
<dbReference type="PANTHER" id="PTHR47447">
    <property type="entry name" value="OS03G0856100 PROTEIN"/>
    <property type="match status" value="1"/>
</dbReference>
<keyword evidence="1" id="KW-0677">Repeat</keyword>
<dbReference type="Pfam" id="PF13812">
    <property type="entry name" value="PPR_3"/>
    <property type="match status" value="2"/>
</dbReference>
<evidence type="ECO:0000256" key="2">
    <source>
        <dbReference type="PROSITE-ProRule" id="PRU00708"/>
    </source>
</evidence>
<dbReference type="InterPro" id="IPR011990">
    <property type="entry name" value="TPR-like_helical_dom_sf"/>
</dbReference>
<dbReference type="PROSITE" id="PS51375">
    <property type="entry name" value="PPR"/>
    <property type="match status" value="4"/>
</dbReference>
<dbReference type="Pfam" id="PF12854">
    <property type="entry name" value="PPR_1"/>
    <property type="match status" value="1"/>
</dbReference>
<proteinExistence type="predicted"/>
<sequence>MQRVGNSCRACSWQALCRKAANQTFAELFDEMDKLAADGCTEQVEKMACVLRPQVPAQMQRMFENTRFKAYANAGDASGAMRVYKDIKKQRILPNDKMFGKLIEASAKFGKPKLAEKRFHELCNTPGLDAKLINYNCVMDAHAKNGDPSAAVAFFDRMRSKAIRPNVFTYHIIMDSFAKAGKWQSAVEWFERLVQAGHEPDEKIYTTLINSYAKVGESESAANVLETMEIKRCMPHSPAYTTVIHSAARNRKPWVASFWLERMICASVPPTIETFNSVITSCAASANFTDAQRLLQHLQQMGLTPIVITWTTMISATSALKRGRQAYAELYFTKMLEAGIQTDSRAITTAAQLIGDDTLSHQQPCPKT</sequence>
<evidence type="ECO:0000313" key="3">
    <source>
        <dbReference type="EMBL" id="CAE8720672.1"/>
    </source>
</evidence>
<dbReference type="Gene3D" id="1.25.40.10">
    <property type="entry name" value="Tetratricopeptide repeat domain"/>
    <property type="match status" value="2"/>
</dbReference>
<reference evidence="3" key="1">
    <citation type="submission" date="2021-02" db="EMBL/GenBank/DDBJ databases">
        <authorList>
            <person name="Dougan E. K."/>
            <person name="Rhodes N."/>
            <person name="Thang M."/>
            <person name="Chan C."/>
        </authorList>
    </citation>
    <scope>NUCLEOTIDE SEQUENCE</scope>
</reference>
<accession>A0A813L6K6</accession>
<evidence type="ECO:0000313" key="4">
    <source>
        <dbReference type="Proteomes" id="UP000626109"/>
    </source>
</evidence>
<evidence type="ECO:0008006" key="5">
    <source>
        <dbReference type="Google" id="ProtNLM"/>
    </source>
</evidence>
<organism evidence="3 4">
    <name type="scientific">Polarella glacialis</name>
    <name type="common">Dinoflagellate</name>
    <dbReference type="NCBI Taxonomy" id="89957"/>
    <lineage>
        <taxon>Eukaryota</taxon>
        <taxon>Sar</taxon>
        <taxon>Alveolata</taxon>
        <taxon>Dinophyceae</taxon>
        <taxon>Suessiales</taxon>
        <taxon>Suessiaceae</taxon>
        <taxon>Polarella</taxon>
    </lineage>
</organism>
<name>A0A813L6K6_POLGL</name>
<dbReference type="EMBL" id="CAJNNW010033846">
    <property type="protein sequence ID" value="CAE8720672.1"/>
    <property type="molecule type" value="Genomic_DNA"/>
</dbReference>
<feature type="repeat" description="PPR" evidence="2">
    <location>
        <begin position="166"/>
        <end position="200"/>
    </location>
</feature>
<feature type="repeat" description="PPR" evidence="2">
    <location>
        <begin position="201"/>
        <end position="235"/>
    </location>
</feature>
<dbReference type="Pfam" id="PF13041">
    <property type="entry name" value="PPR_2"/>
    <property type="match status" value="1"/>
</dbReference>
<dbReference type="Proteomes" id="UP000626109">
    <property type="component" value="Unassembled WGS sequence"/>
</dbReference>
<dbReference type="InterPro" id="IPR002885">
    <property type="entry name" value="PPR_rpt"/>
</dbReference>
<feature type="repeat" description="PPR" evidence="2">
    <location>
        <begin position="131"/>
        <end position="165"/>
    </location>
</feature>
<gene>
    <name evidence="3" type="ORF">PGLA2088_LOCUS41468</name>
</gene>
<protein>
    <recommendedName>
        <fullName evidence="5">Pentacotripeptide-repeat region of PRORP domain-containing protein</fullName>
    </recommendedName>
</protein>
<evidence type="ECO:0000256" key="1">
    <source>
        <dbReference type="ARBA" id="ARBA00022737"/>
    </source>
</evidence>
<comment type="caution">
    <text evidence="3">The sequence shown here is derived from an EMBL/GenBank/DDBJ whole genome shotgun (WGS) entry which is preliminary data.</text>
</comment>
<feature type="repeat" description="PPR" evidence="2">
    <location>
        <begin position="271"/>
        <end position="305"/>
    </location>
</feature>
<dbReference type="AlphaFoldDB" id="A0A813L6K6"/>
<dbReference type="PANTHER" id="PTHR47447:SF28">
    <property type="entry name" value="PENTACOTRIPEPTIDE-REPEAT REGION OF PRORP DOMAIN-CONTAINING PROTEIN"/>
    <property type="match status" value="1"/>
</dbReference>